<comment type="caution">
    <text evidence="1">The sequence shown here is derived from an EMBL/GenBank/DDBJ whole genome shotgun (WGS) entry which is preliminary data.</text>
</comment>
<evidence type="ECO:0000313" key="2">
    <source>
        <dbReference type="Proteomes" id="UP000774617"/>
    </source>
</evidence>
<keyword evidence="2" id="KW-1185">Reference proteome</keyword>
<name>A0ABQ8GM57_9PEZI</name>
<accession>A0ABQ8GM57</accession>
<dbReference type="Proteomes" id="UP000774617">
    <property type="component" value="Unassembled WGS sequence"/>
</dbReference>
<proteinExistence type="predicted"/>
<organism evidence="1 2">
    <name type="scientific">Macrophomina phaseolina</name>
    <dbReference type="NCBI Taxonomy" id="35725"/>
    <lineage>
        <taxon>Eukaryota</taxon>
        <taxon>Fungi</taxon>
        <taxon>Dikarya</taxon>
        <taxon>Ascomycota</taxon>
        <taxon>Pezizomycotina</taxon>
        <taxon>Dothideomycetes</taxon>
        <taxon>Dothideomycetes incertae sedis</taxon>
        <taxon>Botryosphaeriales</taxon>
        <taxon>Botryosphaeriaceae</taxon>
        <taxon>Macrophomina</taxon>
    </lineage>
</organism>
<protein>
    <submittedName>
        <fullName evidence="1">Uncharacterized protein</fullName>
    </submittedName>
</protein>
<evidence type="ECO:0000313" key="1">
    <source>
        <dbReference type="EMBL" id="KAH7060532.1"/>
    </source>
</evidence>
<sequence>MAEMAHQRHALPLAAAEPFVPTFTLSLFPPFILQQARERRVWNLERSSLSSFQGLTPTVAPAPGVYVGYSDGAGGSLRVFPSVTRTRLGWLSTTWDAPRSQEDPNTISIEGWNDCLSLLRSAYGTIYVQILIMLYVSSANGQDALPFELAEAFPPLLVLSMTAAATDIRNVLLALNDTLSLASTKSSVAEHASLMRRSTHGSGVNHRERVNLTQSYQILPMSGMSDTI</sequence>
<reference evidence="1 2" key="1">
    <citation type="journal article" date="2021" name="Nat. Commun.">
        <title>Genetic determinants of endophytism in the Arabidopsis root mycobiome.</title>
        <authorList>
            <person name="Mesny F."/>
            <person name="Miyauchi S."/>
            <person name="Thiergart T."/>
            <person name="Pickel B."/>
            <person name="Atanasova L."/>
            <person name="Karlsson M."/>
            <person name="Huettel B."/>
            <person name="Barry K.W."/>
            <person name="Haridas S."/>
            <person name="Chen C."/>
            <person name="Bauer D."/>
            <person name="Andreopoulos W."/>
            <person name="Pangilinan J."/>
            <person name="LaButti K."/>
            <person name="Riley R."/>
            <person name="Lipzen A."/>
            <person name="Clum A."/>
            <person name="Drula E."/>
            <person name="Henrissat B."/>
            <person name="Kohler A."/>
            <person name="Grigoriev I.V."/>
            <person name="Martin F.M."/>
            <person name="Hacquard S."/>
        </authorList>
    </citation>
    <scope>NUCLEOTIDE SEQUENCE [LARGE SCALE GENOMIC DNA]</scope>
    <source>
        <strain evidence="1 2">MPI-SDFR-AT-0080</strain>
    </source>
</reference>
<gene>
    <name evidence="1" type="ORF">B0J12DRAFT_695901</name>
</gene>
<dbReference type="EMBL" id="JAGTJR010000005">
    <property type="protein sequence ID" value="KAH7060532.1"/>
    <property type="molecule type" value="Genomic_DNA"/>
</dbReference>